<feature type="domain" description="BBS7 helical hairpin" evidence="1">
    <location>
        <begin position="371"/>
        <end position="482"/>
    </location>
</feature>
<dbReference type="GO" id="GO:0060271">
    <property type="term" value="P:cilium assembly"/>
    <property type="evidence" value="ECO:0007669"/>
    <property type="project" value="TreeGrafter"/>
</dbReference>
<proteinExistence type="predicted"/>
<dbReference type="GO" id="GO:0008104">
    <property type="term" value="P:intracellular protein localization"/>
    <property type="evidence" value="ECO:0007669"/>
    <property type="project" value="TreeGrafter"/>
</dbReference>
<dbReference type="PANTHER" id="PTHR16074:SF4">
    <property type="entry name" value="BARDET-BIEDL SYNDROME 7 PROTEIN"/>
    <property type="match status" value="1"/>
</dbReference>
<evidence type="ECO:0000313" key="5">
    <source>
        <dbReference type="EMBL" id="RHY32133.1"/>
    </source>
</evidence>
<dbReference type="PANTHER" id="PTHR16074">
    <property type="entry name" value="BARDET-BIEDL SYNDROME 7 PROTEIN"/>
    <property type="match status" value="1"/>
</dbReference>
<dbReference type="GO" id="GO:0036064">
    <property type="term" value="C:ciliary basal body"/>
    <property type="evidence" value="ECO:0007669"/>
    <property type="project" value="TreeGrafter"/>
</dbReference>
<dbReference type="InterPro" id="IPR056334">
    <property type="entry name" value="BBS7_GAE_dom"/>
</dbReference>
<name>A0A418B280_9STRA</name>
<organism evidence="5 6">
    <name type="scientific">Aphanomyces invadans</name>
    <dbReference type="NCBI Taxonomy" id="157072"/>
    <lineage>
        <taxon>Eukaryota</taxon>
        <taxon>Sar</taxon>
        <taxon>Stramenopiles</taxon>
        <taxon>Oomycota</taxon>
        <taxon>Saprolegniomycetes</taxon>
        <taxon>Saprolegniales</taxon>
        <taxon>Verrucalvaceae</taxon>
        <taxon>Aphanomyces</taxon>
    </lineage>
</organism>
<protein>
    <recommendedName>
        <fullName evidence="7">Ciliary BBSome complex subunit 2 middle region domain-containing protein</fullName>
    </recommendedName>
</protein>
<accession>A0A418B280</accession>
<dbReference type="Pfam" id="PF23743">
    <property type="entry name" value="Beta-prop_BBS7"/>
    <property type="match status" value="2"/>
</dbReference>
<dbReference type="Pfam" id="PF23361">
    <property type="entry name" value="BBS7_pf"/>
    <property type="match status" value="1"/>
</dbReference>
<dbReference type="Pfam" id="PF23360">
    <property type="entry name" value="BBS7_GAE"/>
    <property type="match status" value="1"/>
</dbReference>
<gene>
    <name evidence="5" type="ORF">DYB32_002835</name>
</gene>
<evidence type="ECO:0000259" key="2">
    <source>
        <dbReference type="Pfam" id="PF23360"/>
    </source>
</evidence>
<evidence type="ECO:0008006" key="7">
    <source>
        <dbReference type="Google" id="ProtNLM"/>
    </source>
</evidence>
<sequence>MLSSRDVCVATDYIYNQFENGVDKETVMCQDRINDLLLHRDAESNEFHAVLGCQDKYIRVMKVPDAMIPASSPFRTIGLVSMTGGGKIKTVWKTAQDKTAPSPITSMVAYDINKDDAVEVVIGREDGRVEIYSVDESGNIVKEFEHVASESVRAIQAGVLGTPVRLQKVMFPIACVSLHSTVPLDLLDTAKNQAILCRSPADPANHTHVLATYRCQELTNRLEFRIRTLEGQYGEVELTVLAETVPKSAQCVKIVVKPLSLHHRVNVVDSKDVDEAVMNSLYFTGAFSLVQVHEWVAFCLPDVPVRMQDDEGKLYFRNAFVGNVLVCEYRKGEARFLSSSVSTIAILKEVITKEATIRKVTLNMTFDIKNESTPAVLALLRPKLDEKQMLASQVKIIEGIKELQMHEADHSLWMSSEYQRILADADRIVADFQASPRAMSYITGVLTDLFVDISKFRGVNAHLPRLFQILDQYNYDALVEFFTRAP</sequence>
<dbReference type="InterPro" id="IPR056333">
    <property type="entry name" value="BBS7_pf_dom"/>
</dbReference>
<evidence type="ECO:0000259" key="3">
    <source>
        <dbReference type="Pfam" id="PF23361"/>
    </source>
</evidence>
<reference evidence="5 6" key="1">
    <citation type="submission" date="2018-08" db="EMBL/GenBank/DDBJ databases">
        <title>Aphanomyces genome sequencing and annotation.</title>
        <authorList>
            <person name="Minardi D."/>
            <person name="Oidtmann B."/>
            <person name="Van Der Giezen M."/>
            <person name="Studholme D.J."/>
        </authorList>
    </citation>
    <scope>NUCLEOTIDE SEQUENCE [LARGE SCALE GENOMIC DNA]</scope>
    <source>
        <strain evidence="5 6">NJM0002</strain>
    </source>
</reference>
<feature type="domain" description="BBS7 beta-propeller" evidence="4">
    <location>
        <begin position="76"/>
        <end position="163"/>
    </location>
</feature>
<dbReference type="InterPro" id="IPR056332">
    <property type="entry name" value="Beta-prop_BBS7"/>
</dbReference>
<dbReference type="InterPro" id="IPR056335">
    <property type="entry name" value="BBS7_hairpin"/>
</dbReference>
<dbReference type="Proteomes" id="UP000285060">
    <property type="component" value="Unassembled WGS sequence"/>
</dbReference>
<dbReference type="VEuPathDB" id="FungiDB:H310_05450"/>
<evidence type="ECO:0000259" key="1">
    <source>
        <dbReference type="Pfam" id="PF23349"/>
    </source>
</evidence>
<evidence type="ECO:0000259" key="4">
    <source>
        <dbReference type="Pfam" id="PF23743"/>
    </source>
</evidence>
<evidence type="ECO:0000313" key="6">
    <source>
        <dbReference type="Proteomes" id="UP000285060"/>
    </source>
</evidence>
<comment type="caution">
    <text evidence="5">The sequence shown here is derived from an EMBL/GenBank/DDBJ whole genome shotgun (WGS) entry which is preliminary data.</text>
</comment>
<keyword evidence="6" id="KW-1185">Reference proteome</keyword>
<feature type="domain" description="BBS7 beta-propeller" evidence="4">
    <location>
        <begin position="3"/>
        <end position="63"/>
    </location>
</feature>
<dbReference type="GO" id="GO:0016020">
    <property type="term" value="C:membrane"/>
    <property type="evidence" value="ECO:0007669"/>
    <property type="project" value="TreeGrafter"/>
</dbReference>
<dbReference type="AlphaFoldDB" id="A0A418B280"/>
<dbReference type="EMBL" id="QUSY01000160">
    <property type="protein sequence ID" value="RHY32133.1"/>
    <property type="molecule type" value="Genomic_DNA"/>
</dbReference>
<feature type="domain" description="BBS7 GAE" evidence="2">
    <location>
        <begin position="169"/>
        <end position="252"/>
    </location>
</feature>
<dbReference type="Pfam" id="PF23349">
    <property type="entry name" value="BBS7_hp"/>
    <property type="match status" value="1"/>
</dbReference>
<dbReference type="GO" id="GO:0005930">
    <property type="term" value="C:axoneme"/>
    <property type="evidence" value="ECO:0007669"/>
    <property type="project" value="TreeGrafter"/>
</dbReference>
<feature type="domain" description="BBS7 platform" evidence="3">
    <location>
        <begin position="262"/>
        <end position="367"/>
    </location>
</feature>
<dbReference type="GO" id="GO:0034464">
    <property type="term" value="C:BBSome"/>
    <property type="evidence" value="ECO:0007669"/>
    <property type="project" value="TreeGrafter"/>
</dbReference>